<organism evidence="12 13">
    <name type="scientific">Alkalicoccus daliensis</name>
    <dbReference type="NCBI Taxonomy" id="745820"/>
    <lineage>
        <taxon>Bacteria</taxon>
        <taxon>Bacillati</taxon>
        <taxon>Bacillota</taxon>
        <taxon>Bacilli</taxon>
        <taxon>Bacillales</taxon>
        <taxon>Bacillaceae</taxon>
        <taxon>Alkalicoccus</taxon>
    </lineage>
</organism>
<name>A0A1G9ZW76_9BACI</name>
<dbReference type="EMBL" id="FNIL01000001">
    <property type="protein sequence ID" value="SDN25448.1"/>
    <property type="molecule type" value="Genomic_DNA"/>
</dbReference>
<dbReference type="HAMAP" id="MF_01219">
    <property type="entry name" value="PyrR"/>
    <property type="match status" value="1"/>
</dbReference>
<evidence type="ECO:0000256" key="2">
    <source>
        <dbReference type="ARBA" id="ARBA00022472"/>
    </source>
</evidence>
<dbReference type="PANTHER" id="PTHR11608">
    <property type="entry name" value="BIFUNCTIONAL PROTEIN PYRR"/>
    <property type="match status" value="1"/>
</dbReference>
<dbReference type="GO" id="GO:0006353">
    <property type="term" value="P:DNA-templated transcription termination"/>
    <property type="evidence" value="ECO:0007669"/>
    <property type="project" value="UniProtKB-UniRule"/>
</dbReference>
<keyword evidence="6 10" id="KW-0804">Transcription</keyword>
<dbReference type="FunFam" id="3.40.50.2020:FF:000020">
    <property type="entry name" value="Bifunctional protein PyrR"/>
    <property type="match status" value="1"/>
</dbReference>
<dbReference type="GO" id="GO:0004845">
    <property type="term" value="F:uracil phosphoribosyltransferase activity"/>
    <property type="evidence" value="ECO:0007669"/>
    <property type="project" value="UniProtKB-UniRule"/>
</dbReference>
<keyword evidence="3 10" id="KW-0328">Glycosyltransferase</keyword>
<dbReference type="NCBIfam" id="NF003547">
    <property type="entry name" value="PRK05205.1-3"/>
    <property type="match status" value="1"/>
</dbReference>
<evidence type="ECO:0000256" key="5">
    <source>
        <dbReference type="ARBA" id="ARBA00023015"/>
    </source>
</evidence>
<comment type="subunit">
    <text evidence="9 10">Homodimer and homohexamer; in equilibrium.</text>
</comment>
<evidence type="ECO:0000256" key="9">
    <source>
        <dbReference type="ARBA" id="ARBA00063792"/>
    </source>
</evidence>
<evidence type="ECO:0000313" key="12">
    <source>
        <dbReference type="EMBL" id="SDN25448.1"/>
    </source>
</evidence>
<evidence type="ECO:0000256" key="6">
    <source>
        <dbReference type="ARBA" id="ARBA00023163"/>
    </source>
</evidence>
<keyword evidence="4 10" id="KW-0808">Transferase</keyword>
<evidence type="ECO:0000256" key="7">
    <source>
        <dbReference type="ARBA" id="ARBA00053556"/>
    </source>
</evidence>
<reference evidence="13" key="1">
    <citation type="submission" date="2016-10" db="EMBL/GenBank/DDBJ databases">
        <authorList>
            <person name="Varghese N."/>
            <person name="Submissions S."/>
        </authorList>
    </citation>
    <scope>NUCLEOTIDE SEQUENCE [LARGE SCALE GENOMIC DNA]</scope>
    <source>
        <strain evidence="13">CGMCC 1.10369</strain>
    </source>
</reference>
<dbReference type="CDD" id="cd06223">
    <property type="entry name" value="PRTases_typeI"/>
    <property type="match status" value="1"/>
</dbReference>
<dbReference type="Pfam" id="PF00156">
    <property type="entry name" value="Pribosyltran"/>
    <property type="match status" value="1"/>
</dbReference>
<feature type="short sequence motif" description="PRPP-binding" evidence="10">
    <location>
        <begin position="111"/>
        <end position="123"/>
    </location>
</feature>
<gene>
    <name evidence="10" type="primary">pyrR</name>
    <name evidence="12" type="ORF">SAMN04488053_101262</name>
</gene>
<dbReference type="InterPro" id="IPR000836">
    <property type="entry name" value="PRTase_dom"/>
</dbReference>
<evidence type="ECO:0000256" key="4">
    <source>
        <dbReference type="ARBA" id="ARBA00022679"/>
    </source>
</evidence>
<evidence type="ECO:0000256" key="1">
    <source>
        <dbReference type="ARBA" id="ARBA00005565"/>
    </source>
</evidence>
<dbReference type="InterPro" id="IPR050137">
    <property type="entry name" value="PyrR_bifunctional"/>
</dbReference>
<keyword evidence="10" id="KW-0694">RNA-binding</keyword>
<dbReference type="SUPFAM" id="SSF53271">
    <property type="entry name" value="PRTase-like"/>
    <property type="match status" value="1"/>
</dbReference>
<keyword evidence="13" id="KW-1185">Reference proteome</keyword>
<comment type="similarity">
    <text evidence="1 10">Belongs to the purine/pyrimidine phosphoribosyltransferase family. PyrR subfamily.</text>
</comment>
<keyword evidence="2 10" id="KW-0806">Transcription termination</keyword>
<dbReference type="NCBIfam" id="NF003548">
    <property type="entry name" value="PRK05205.1-4"/>
    <property type="match status" value="1"/>
</dbReference>
<accession>A0A1G9ZW76</accession>
<evidence type="ECO:0000313" key="13">
    <source>
        <dbReference type="Proteomes" id="UP000198778"/>
    </source>
</evidence>
<dbReference type="GO" id="GO:0003723">
    <property type="term" value="F:RNA binding"/>
    <property type="evidence" value="ECO:0007669"/>
    <property type="project" value="UniProtKB-UniRule"/>
</dbReference>
<keyword evidence="5 10" id="KW-0805">Transcription regulation</keyword>
<feature type="domain" description="Phosphoribosyltransferase" evidence="11">
    <location>
        <begin position="15"/>
        <end position="178"/>
    </location>
</feature>
<protein>
    <recommendedName>
        <fullName evidence="10">Bifunctional protein PyrR</fullName>
    </recommendedName>
    <domain>
        <recommendedName>
            <fullName evidence="10">Pyrimidine operon regulatory protein</fullName>
        </recommendedName>
    </domain>
    <domain>
        <recommendedName>
            <fullName evidence="10">Uracil phosphoribosyltransferase</fullName>
            <shortName evidence="10">UPRTase</shortName>
            <ecNumber evidence="10">2.4.2.9</ecNumber>
        </recommendedName>
    </domain>
</protein>
<evidence type="ECO:0000259" key="11">
    <source>
        <dbReference type="Pfam" id="PF00156"/>
    </source>
</evidence>
<evidence type="ECO:0000256" key="10">
    <source>
        <dbReference type="HAMAP-Rule" id="MF_01219"/>
    </source>
</evidence>
<comment type="function">
    <text evidence="8 10">Also displays a weak uracil phosphoribosyltransferase activity which is not physiologically significant.</text>
</comment>
<sequence length="188" mass="21208">MFRMIPAERGGRVSKEILDEQAIRRALTRIAHEIIERNKGIKDCVLVGIKTRGSYLADRLADRIKEIEGESIATGEIDITLYRDDLTHKREDAEPEVHGTDIKVEVNDKKVILIDDVLFTGRTVRAALDAIVDLGRPSQIQLAVLIDRGHRELPIRPDYVGKNVPTAKTEVVEVKLQEVDKEEAVRIN</sequence>
<evidence type="ECO:0000256" key="3">
    <source>
        <dbReference type="ARBA" id="ARBA00022676"/>
    </source>
</evidence>
<comment type="function">
    <text evidence="7 10">Regulates transcriptional attenuation of the pyrimidine nucleotide (pyr) operon by binding in a uridine-dependent manner to specific sites on pyr mRNA. This disrupts an antiterminator hairpin in the RNA and favors formation of a downstream transcription terminator, leading to a reduced expression of downstream genes.</text>
</comment>
<dbReference type="AlphaFoldDB" id="A0A1G9ZW76"/>
<dbReference type="PANTHER" id="PTHR11608:SF0">
    <property type="entry name" value="BIFUNCTIONAL PROTEIN PYRR"/>
    <property type="match status" value="1"/>
</dbReference>
<dbReference type="InterPro" id="IPR023050">
    <property type="entry name" value="PyrR"/>
</dbReference>
<proteinExistence type="inferred from homology"/>
<evidence type="ECO:0000256" key="8">
    <source>
        <dbReference type="ARBA" id="ARBA00056018"/>
    </source>
</evidence>
<comment type="catalytic activity">
    <reaction evidence="10">
        <text>UMP + diphosphate = 5-phospho-alpha-D-ribose 1-diphosphate + uracil</text>
        <dbReference type="Rhea" id="RHEA:13017"/>
        <dbReference type="ChEBI" id="CHEBI:17568"/>
        <dbReference type="ChEBI" id="CHEBI:33019"/>
        <dbReference type="ChEBI" id="CHEBI:57865"/>
        <dbReference type="ChEBI" id="CHEBI:58017"/>
        <dbReference type="EC" id="2.4.2.9"/>
    </reaction>
</comment>
<dbReference type="InterPro" id="IPR029057">
    <property type="entry name" value="PRTase-like"/>
</dbReference>
<dbReference type="EC" id="2.4.2.9" evidence="10"/>
<dbReference type="Gene3D" id="3.40.50.2020">
    <property type="match status" value="1"/>
</dbReference>
<dbReference type="STRING" id="745820.SAMN04488053_101262"/>
<dbReference type="Proteomes" id="UP000198778">
    <property type="component" value="Unassembled WGS sequence"/>
</dbReference>
<dbReference type="NCBIfam" id="NF003549">
    <property type="entry name" value="PRK05205.1-5"/>
    <property type="match status" value="1"/>
</dbReference>